<gene>
    <name evidence="2" type="ORF">P153DRAFT_376530</name>
</gene>
<dbReference type="Gene3D" id="3.40.50.150">
    <property type="entry name" value="Vaccinia Virus protein VP39"/>
    <property type="match status" value="1"/>
</dbReference>
<dbReference type="GO" id="GO:0008168">
    <property type="term" value="F:methyltransferase activity"/>
    <property type="evidence" value="ECO:0007669"/>
    <property type="project" value="UniProtKB-KW"/>
</dbReference>
<evidence type="ECO:0000313" key="2">
    <source>
        <dbReference type="EMBL" id="KAF2128368.1"/>
    </source>
</evidence>
<dbReference type="InterPro" id="IPR029063">
    <property type="entry name" value="SAM-dependent_MTases_sf"/>
</dbReference>
<dbReference type="RefSeq" id="XP_033522757.1">
    <property type="nucleotide sequence ID" value="XM_033669666.1"/>
</dbReference>
<dbReference type="PANTHER" id="PTHR43832:SF1">
    <property type="entry name" value="S-ADENOSYL-L-METHIONINE-DEPENDENT METHYLTRANSFERASES SUPERFAMILY PROTEIN"/>
    <property type="match status" value="1"/>
</dbReference>
<sequence>MNYISTLLTPKETLTSLLAPEKTLTSLLETGYLPHAVIRPYIRRQLTERLSLIASSSLEDAYATKMRCVEMLRRGGGDCDGEEIYEIGSDILTYILGPRMKFSACFYEKGGETLAQAEIGMLRLCGVRGEVGGGMAVLDLGCGWGSTTLYLAEIHPTAHITGLASSPAQKTHIETVARRKGLSNVTILTGDILTYDFAPSSFDRVLAIEILQHTTHYTTLLSRIALCLKPTGKLFLQTLAHRDTPYMLDAGWLTTHFFRGGLMPSADLLLYFQEGGLRVRKQWWVGGRHYARTCEDWLGNMGRDREGVWPGLLEAYGHEGTVRWWNRWQVFFLVGAEMGGWGGGDVWGVCQYLFERGGG</sequence>
<keyword evidence="2" id="KW-0489">Methyltransferase</keyword>
<dbReference type="GO" id="GO:0032259">
    <property type="term" value="P:methylation"/>
    <property type="evidence" value="ECO:0007669"/>
    <property type="project" value="UniProtKB-KW"/>
</dbReference>
<dbReference type="Pfam" id="PF02353">
    <property type="entry name" value="CMAS"/>
    <property type="match status" value="1"/>
</dbReference>
<evidence type="ECO:0000313" key="3">
    <source>
        <dbReference type="Proteomes" id="UP000799771"/>
    </source>
</evidence>
<organism evidence="2 3">
    <name type="scientific">Dothidotthia symphoricarpi CBS 119687</name>
    <dbReference type="NCBI Taxonomy" id="1392245"/>
    <lineage>
        <taxon>Eukaryota</taxon>
        <taxon>Fungi</taxon>
        <taxon>Dikarya</taxon>
        <taxon>Ascomycota</taxon>
        <taxon>Pezizomycotina</taxon>
        <taxon>Dothideomycetes</taxon>
        <taxon>Pleosporomycetidae</taxon>
        <taxon>Pleosporales</taxon>
        <taxon>Dothidotthiaceae</taxon>
        <taxon>Dothidotthia</taxon>
    </lineage>
</organism>
<reference evidence="2" key="1">
    <citation type="journal article" date="2020" name="Stud. Mycol.">
        <title>101 Dothideomycetes genomes: a test case for predicting lifestyles and emergence of pathogens.</title>
        <authorList>
            <person name="Haridas S."/>
            <person name="Albert R."/>
            <person name="Binder M."/>
            <person name="Bloem J."/>
            <person name="Labutti K."/>
            <person name="Salamov A."/>
            <person name="Andreopoulos B."/>
            <person name="Baker S."/>
            <person name="Barry K."/>
            <person name="Bills G."/>
            <person name="Bluhm B."/>
            <person name="Cannon C."/>
            <person name="Castanera R."/>
            <person name="Culley D."/>
            <person name="Daum C."/>
            <person name="Ezra D."/>
            <person name="Gonzalez J."/>
            <person name="Henrissat B."/>
            <person name="Kuo A."/>
            <person name="Liang C."/>
            <person name="Lipzen A."/>
            <person name="Lutzoni F."/>
            <person name="Magnuson J."/>
            <person name="Mondo S."/>
            <person name="Nolan M."/>
            <person name="Ohm R."/>
            <person name="Pangilinan J."/>
            <person name="Park H.-J."/>
            <person name="Ramirez L."/>
            <person name="Alfaro M."/>
            <person name="Sun H."/>
            <person name="Tritt A."/>
            <person name="Yoshinaga Y."/>
            <person name="Zwiers L.-H."/>
            <person name="Turgeon B."/>
            <person name="Goodwin S."/>
            <person name="Spatafora J."/>
            <person name="Crous P."/>
            <person name="Grigoriev I."/>
        </authorList>
    </citation>
    <scope>NUCLEOTIDE SEQUENCE</scope>
    <source>
        <strain evidence="2">CBS 119687</strain>
    </source>
</reference>
<name>A0A6A6ABU7_9PLEO</name>
<dbReference type="FunFam" id="3.40.50.150:FF:000554">
    <property type="entry name" value="Cation-transporting ATPase"/>
    <property type="match status" value="1"/>
</dbReference>
<comment type="similarity">
    <text evidence="1">Belongs to the CFA/CMAS family.</text>
</comment>
<dbReference type="Proteomes" id="UP000799771">
    <property type="component" value="Unassembled WGS sequence"/>
</dbReference>
<evidence type="ECO:0000256" key="1">
    <source>
        <dbReference type="ARBA" id="ARBA00010815"/>
    </source>
</evidence>
<dbReference type="CDD" id="cd02440">
    <property type="entry name" value="AdoMet_MTases"/>
    <property type="match status" value="1"/>
</dbReference>
<keyword evidence="2" id="KW-0808">Transferase</keyword>
<protein>
    <submittedName>
        <fullName evidence="2">Methyltransferase domain-containing protein</fullName>
    </submittedName>
</protein>
<accession>A0A6A6ABU7</accession>
<dbReference type="EMBL" id="ML977508">
    <property type="protein sequence ID" value="KAF2128368.1"/>
    <property type="molecule type" value="Genomic_DNA"/>
</dbReference>
<dbReference type="OrthoDB" id="506498at2759"/>
<keyword evidence="3" id="KW-1185">Reference proteome</keyword>
<dbReference type="AlphaFoldDB" id="A0A6A6ABU7"/>
<proteinExistence type="inferred from homology"/>
<dbReference type="GeneID" id="54410098"/>
<dbReference type="PANTHER" id="PTHR43832">
    <property type="match status" value="1"/>
</dbReference>
<dbReference type="SUPFAM" id="SSF53335">
    <property type="entry name" value="S-adenosyl-L-methionine-dependent methyltransferases"/>
    <property type="match status" value="1"/>
</dbReference>